<dbReference type="Pfam" id="PF07244">
    <property type="entry name" value="POTRA"/>
    <property type="match status" value="5"/>
</dbReference>
<comment type="caution">
    <text evidence="11">The sequence shown here is derived from an EMBL/GenBank/DDBJ whole genome shotgun (WGS) entry which is preliminary data.</text>
</comment>
<dbReference type="GO" id="GO:0043165">
    <property type="term" value="P:Gram-negative-bacterium-type cell outer membrane assembly"/>
    <property type="evidence" value="ECO:0007669"/>
    <property type="project" value="UniProtKB-UniRule"/>
</dbReference>
<evidence type="ECO:0000256" key="1">
    <source>
        <dbReference type="ARBA" id="ARBA00004370"/>
    </source>
</evidence>
<feature type="signal peptide" evidence="8">
    <location>
        <begin position="1"/>
        <end position="25"/>
    </location>
</feature>
<dbReference type="Pfam" id="PF01103">
    <property type="entry name" value="Omp85"/>
    <property type="match status" value="1"/>
</dbReference>
<dbReference type="PANTHER" id="PTHR12815">
    <property type="entry name" value="SORTING AND ASSEMBLY MACHINERY SAMM50 PROTEIN FAMILY MEMBER"/>
    <property type="match status" value="1"/>
</dbReference>
<feature type="domain" description="POTRA" evidence="10">
    <location>
        <begin position="187"/>
        <end position="275"/>
    </location>
</feature>
<comment type="function">
    <text evidence="8">Part of the outer membrane protein assembly complex, which is involved in assembly and insertion of beta-barrel proteins into the outer membrane.</text>
</comment>
<dbReference type="OrthoDB" id="9803054at2"/>
<dbReference type="GO" id="GO:0009279">
    <property type="term" value="C:cell outer membrane"/>
    <property type="evidence" value="ECO:0007669"/>
    <property type="project" value="UniProtKB-SubCell"/>
</dbReference>
<keyword evidence="12" id="KW-1185">Reference proteome</keyword>
<evidence type="ECO:0000256" key="8">
    <source>
        <dbReference type="HAMAP-Rule" id="MF_01430"/>
    </source>
</evidence>
<sequence length="785" mass="85682" precursor="true">MRAASSFLGAASALALSTTMVVSGAAVVTIGTVEMAQAATVSRIVVKGNGRISASTVRGNITIKPGKSFTNDDINESVKQLFQTGLFSDVQMQVSGNSLVVTVQENQIVNAVVFNGNKKIKDEQLEQAVQTKALSPYNKPQLEADKRTIQQAYESIGRKDATVETQVVPLDNGRVNIAFNINEGDRTDIKSINFVGNHAFTDGRLADVLQTKRTNFLSWLTRKDVYNPTKLDADQQRLRQFYYNHGFADFRIVSSVADFDPNANAYTITITVDEGARYKFGNVQIDSSVAGVNSSELRGLLQTRKGDTYNAKDVEDTVEAISDRIASQGYPFAEVTPRGNRDFQNHTIGVSYLVDQGQRAYVERIEIAGNTRTRDYVIRRAFDISEGDAFNKVAVREAKRRLEALGYFSSVDIDTRQGSEPDRVILVVNVQDKPTGEFSIGGGYSTDQGATVNASITERNFLGRGQFIRVSAGGGSDSRNYQVSFTEPYFLGYRLAAGFDASHIDNSYFDNYDYSQDSFTLRASAPITDDIRAGLAYTFERTDYDITDSDDLSQTYKRDLSVDDRITSSVTASLTYDTIDDHNLPREGFYAKASAQFAGVGGDADFLKITGKAAYYHPIIESADVIGSLSAGAGQLIKTNGSVNTFDQFFLGGETIRGFDTRGIGPRAYCDDDTSGCDHSYDDPLGGATYLNASAEVSFPMPVIPQDVGIRGAVFADAGTLYGLDNNPASDDRIVGDDFNIRASVGASIIWASPFGPLRFDYAVPVAKEDYDDVQNFRFGASTNF</sequence>
<comment type="similarity">
    <text evidence="8">Belongs to the BamA family.</text>
</comment>
<evidence type="ECO:0000256" key="7">
    <source>
        <dbReference type="ARBA" id="ARBA00023237"/>
    </source>
</evidence>
<evidence type="ECO:0000256" key="9">
    <source>
        <dbReference type="NCBIfam" id="TIGR03303"/>
    </source>
</evidence>
<feature type="domain" description="POTRA" evidence="10">
    <location>
        <begin position="107"/>
        <end position="184"/>
    </location>
</feature>
<feature type="chain" id="PRO_5021519459" description="Outer membrane protein assembly factor BamA" evidence="8">
    <location>
        <begin position="26"/>
        <end position="785"/>
    </location>
</feature>
<dbReference type="GO" id="GO:0051205">
    <property type="term" value="P:protein insertion into membrane"/>
    <property type="evidence" value="ECO:0007669"/>
    <property type="project" value="UniProtKB-UniRule"/>
</dbReference>
<keyword evidence="4 8" id="KW-0732">Signal</keyword>
<dbReference type="Gene3D" id="2.40.160.50">
    <property type="entry name" value="membrane protein fhac: a member of the omp85/tpsb transporter family"/>
    <property type="match status" value="1"/>
</dbReference>
<evidence type="ECO:0000256" key="6">
    <source>
        <dbReference type="ARBA" id="ARBA00023136"/>
    </source>
</evidence>
<protein>
    <recommendedName>
        <fullName evidence="8 9">Outer membrane protein assembly factor BamA</fullName>
    </recommendedName>
</protein>
<reference evidence="11 12" key="1">
    <citation type="submission" date="2019-06" db="EMBL/GenBank/DDBJ databases">
        <authorList>
            <person name="Li M."/>
        </authorList>
    </citation>
    <scope>NUCLEOTIDE SEQUENCE [LARGE SCALE GENOMIC DNA]</scope>
    <source>
        <strain evidence="11 12">BGMRC6574</strain>
    </source>
</reference>
<dbReference type="InterPro" id="IPR034746">
    <property type="entry name" value="POTRA"/>
</dbReference>
<keyword evidence="5 8" id="KW-0677">Repeat</keyword>
<dbReference type="PIRSF" id="PIRSF006076">
    <property type="entry name" value="OM_assembly_OMP85"/>
    <property type="match status" value="1"/>
</dbReference>
<evidence type="ECO:0000313" key="12">
    <source>
        <dbReference type="Proteomes" id="UP000320314"/>
    </source>
</evidence>
<keyword evidence="7 8" id="KW-0998">Cell outer membrane</keyword>
<feature type="domain" description="POTRA" evidence="10">
    <location>
        <begin position="360"/>
        <end position="433"/>
    </location>
</feature>
<dbReference type="RefSeq" id="WP_141165581.1">
    <property type="nucleotide sequence ID" value="NZ_VHLH01000004.1"/>
</dbReference>
<feature type="domain" description="POTRA" evidence="10">
    <location>
        <begin position="39"/>
        <end position="106"/>
    </location>
</feature>
<dbReference type="InterPro" id="IPR039910">
    <property type="entry name" value="D15-like"/>
</dbReference>
<evidence type="ECO:0000256" key="5">
    <source>
        <dbReference type="ARBA" id="ARBA00022737"/>
    </source>
</evidence>
<evidence type="ECO:0000259" key="10">
    <source>
        <dbReference type="PROSITE" id="PS51779"/>
    </source>
</evidence>
<keyword evidence="2 8" id="KW-1134">Transmembrane beta strand</keyword>
<organism evidence="11 12">
    <name type="scientific">Pararhizobium mangrovi</name>
    <dbReference type="NCBI Taxonomy" id="2590452"/>
    <lineage>
        <taxon>Bacteria</taxon>
        <taxon>Pseudomonadati</taxon>
        <taxon>Pseudomonadota</taxon>
        <taxon>Alphaproteobacteria</taxon>
        <taxon>Hyphomicrobiales</taxon>
        <taxon>Rhizobiaceae</taxon>
        <taxon>Rhizobium/Agrobacterium group</taxon>
        <taxon>Pararhizobium</taxon>
    </lineage>
</organism>
<accession>A0A506UEN1</accession>
<evidence type="ECO:0000256" key="3">
    <source>
        <dbReference type="ARBA" id="ARBA00022692"/>
    </source>
</evidence>
<dbReference type="HAMAP" id="MF_01430">
    <property type="entry name" value="OM_assembly_BamA"/>
    <property type="match status" value="1"/>
</dbReference>
<name>A0A506UEN1_9HYPH</name>
<dbReference type="Proteomes" id="UP000320314">
    <property type="component" value="Unassembled WGS sequence"/>
</dbReference>
<dbReference type="InterPro" id="IPR023707">
    <property type="entry name" value="OM_assembly_BamA"/>
</dbReference>
<proteinExistence type="inferred from homology"/>
<dbReference type="EMBL" id="VHLH01000004">
    <property type="protein sequence ID" value="TPW31219.1"/>
    <property type="molecule type" value="Genomic_DNA"/>
</dbReference>
<evidence type="ECO:0000256" key="4">
    <source>
        <dbReference type="ARBA" id="ARBA00022729"/>
    </source>
</evidence>
<dbReference type="AlphaFoldDB" id="A0A506UEN1"/>
<keyword evidence="6 8" id="KW-0472">Membrane</keyword>
<dbReference type="InterPro" id="IPR000184">
    <property type="entry name" value="Bac_surfAg_D15"/>
</dbReference>
<dbReference type="PANTHER" id="PTHR12815:SF23">
    <property type="entry name" value="OUTER MEMBRANE PROTEIN ASSEMBLY FACTOR BAMA"/>
    <property type="match status" value="1"/>
</dbReference>
<evidence type="ECO:0000313" key="11">
    <source>
        <dbReference type="EMBL" id="TPW31219.1"/>
    </source>
</evidence>
<comment type="subcellular location">
    <subcellularLocation>
        <location evidence="8">Cell outer membrane</location>
    </subcellularLocation>
    <subcellularLocation>
        <location evidence="1">Membrane</location>
    </subcellularLocation>
</comment>
<gene>
    <name evidence="8 11" type="primary">bamA</name>
    <name evidence="11" type="ORF">FJU11_03200</name>
</gene>
<dbReference type="InterPro" id="IPR010827">
    <property type="entry name" value="BamA/TamA_POTRA"/>
</dbReference>
<dbReference type="NCBIfam" id="TIGR03303">
    <property type="entry name" value="OM_YaeT"/>
    <property type="match status" value="1"/>
</dbReference>
<keyword evidence="3 8" id="KW-0812">Transmembrane</keyword>
<evidence type="ECO:0000256" key="2">
    <source>
        <dbReference type="ARBA" id="ARBA00022452"/>
    </source>
</evidence>
<comment type="subunit">
    <text evidence="8">Part of the Bam complex.</text>
</comment>
<dbReference type="Gene3D" id="3.10.20.310">
    <property type="entry name" value="membrane protein fhac"/>
    <property type="match status" value="5"/>
</dbReference>
<dbReference type="PROSITE" id="PS51779">
    <property type="entry name" value="POTRA"/>
    <property type="match status" value="4"/>
</dbReference>